<dbReference type="GO" id="GO:0051131">
    <property type="term" value="P:chaperone-mediated protein complex assembly"/>
    <property type="evidence" value="ECO:0007669"/>
    <property type="project" value="InterPro"/>
</dbReference>
<evidence type="ECO:0000313" key="1">
    <source>
        <dbReference type="EMBL" id="BCI86360.1"/>
    </source>
</evidence>
<dbReference type="PANTHER" id="PTHR43680:SF2">
    <property type="entry name" value="NITRATE REDUCTASE MOLYBDENUM COFACTOR ASSEMBLY CHAPERONE NARJ"/>
    <property type="match status" value="1"/>
</dbReference>
<name>A0A7G1I5V7_MYCKA</name>
<dbReference type="InterPro" id="IPR003765">
    <property type="entry name" value="NO3_reductase_chaperone_NarJ"/>
</dbReference>
<evidence type="ECO:0008006" key="3">
    <source>
        <dbReference type="Google" id="ProtNLM"/>
    </source>
</evidence>
<protein>
    <recommendedName>
        <fullName evidence="3">Nitrate reductase delta subunit</fullName>
    </recommendedName>
</protein>
<evidence type="ECO:0000313" key="2">
    <source>
        <dbReference type="Proteomes" id="UP000516380"/>
    </source>
</evidence>
<proteinExistence type="predicted"/>
<accession>A0A7G1I5V7</accession>
<keyword evidence="2" id="KW-1185">Reference proteome</keyword>
<dbReference type="GO" id="GO:0016530">
    <property type="term" value="F:metallochaperone activity"/>
    <property type="evidence" value="ECO:0007669"/>
    <property type="project" value="TreeGrafter"/>
</dbReference>
<dbReference type="GO" id="GO:0051082">
    <property type="term" value="F:unfolded protein binding"/>
    <property type="evidence" value="ECO:0007669"/>
    <property type="project" value="InterPro"/>
</dbReference>
<dbReference type="EMBL" id="AP023343">
    <property type="protein sequence ID" value="BCI86360.1"/>
    <property type="molecule type" value="Genomic_DNA"/>
</dbReference>
<dbReference type="AlphaFoldDB" id="A0A7G1I5V7"/>
<dbReference type="SUPFAM" id="SSF89155">
    <property type="entry name" value="TorD-like"/>
    <property type="match status" value="1"/>
</dbReference>
<dbReference type="Proteomes" id="UP000516380">
    <property type="component" value="Chromosome"/>
</dbReference>
<gene>
    <name evidence="1" type="ORF">NIIDMKKI_15660</name>
</gene>
<dbReference type="InterPro" id="IPR036411">
    <property type="entry name" value="TorD-like_sf"/>
</dbReference>
<organism evidence="1 2">
    <name type="scientific">Mycobacterium kansasii</name>
    <dbReference type="NCBI Taxonomy" id="1768"/>
    <lineage>
        <taxon>Bacteria</taxon>
        <taxon>Bacillati</taxon>
        <taxon>Actinomycetota</taxon>
        <taxon>Actinomycetes</taxon>
        <taxon>Mycobacteriales</taxon>
        <taxon>Mycobacteriaceae</taxon>
        <taxon>Mycobacterium</taxon>
    </lineage>
</organism>
<sequence>MKLRSRSREPAMRDRLVWQAASLLLAYPDDGLTERLDTVEGLLAHLDGTVADLLGRTVAALRAAEPMAAAMDYVATFDMRRRATMYLTYWTAGIPATAGGKCWPSPPPTGRRVWSRRAARRRITCPWCSSSRRPSHPGRDASC</sequence>
<reference evidence="1 2" key="1">
    <citation type="submission" date="2020-07" db="EMBL/GenBank/DDBJ databases">
        <title>Mycobacterium kansasii (former subtype) with zoonotic potential isolated from diseased indoor pet cat, Japan.</title>
        <authorList>
            <person name="Fukano H."/>
            <person name="Terazono T."/>
            <person name="Hoshino Y."/>
        </authorList>
    </citation>
    <scope>NUCLEOTIDE SEQUENCE [LARGE SCALE GENOMIC DNA]</scope>
    <source>
        <strain evidence="1 2">Kuro-I</strain>
    </source>
</reference>
<dbReference type="PANTHER" id="PTHR43680">
    <property type="entry name" value="NITRATE REDUCTASE MOLYBDENUM COFACTOR ASSEMBLY CHAPERONE"/>
    <property type="match status" value="1"/>
</dbReference>
<dbReference type="GO" id="GO:0042128">
    <property type="term" value="P:nitrate assimilation"/>
    <property type="evidence" value="ECO:0007669"/>
    <property type="project" value="TreeGrafter"/>
</dbReference>
<dbReference type="NCBIfam" id="TIGR00684">
    <property type="entry name" value="narJ"/>
    <property type="match status" value="1"/>
</dbReference>